<reference evidence="2 3" key="1">
    <citation type="journal article" date="2021" name="Commun. Biol.">
        <title>The genome of Shorea leprosula (Dipterocarpaceae) highlights the ecological relevance of drought in aseasonal tropical rainforests.</title>
        <authorList>
            <person name="Ng K.K.S."/>
            <person name="Kobayashi M.J."/>
            <person name="Fawcett J.A."/>
            <person name="Hatakeyama M."/>
            <person name="Paape T."/>
            <person name="Ng C.H."/>
            <person name="Ang C.C."/>
            <person name="Tnah L.H."/>
            <person name="Lee C.T."/>
            <person name="Nishiyama T."/>
            <person name="Sese J."/>
            <person name="O'Brien M.J."/>
            <person name="Copetti D."/>
            <person name="Mohd Noor M.I."/>
            <person name="Ong R.C."/>
            <person name="Putra M."/>
            <person name="Sireger I.Z."/>
            <person name="Indrioko S."/>
            <person name="Kosugi Y."/>
            <person name="Izuno A."/>
            <person name="Isagi Y."/>
            <person name="Lee S.L."/>
            <person name="Shimizu K.K."/>
        </authorList>
    </citation>
    <scope>NUCLEOTIDE SEQUENCE [LARGE SCALE GENOMIC DNA]</scope>
    <source>
        <strain evidence="2">214</strain>
    </source>
</reference>
<sequence length="294" mass="33002">MPVVSSSLNLIKLLWRSGIQRRMRRKNGEKRRKENSFTGHYRGSWGKVVIDDRGRCGATSRCRRTGQPTGRSGEVVPSRHAFDKEAVQPVNAIEYASQCLEACQRYANIGKWLRDGSRNYVAEEARWRRLGQNMERSCSSEMQESHSGGKNRDWRDDGVRMGTNLGGGNRRLNPLEFNAANMIQNASLRLIASSKEKELSSGVNANTKQHLTGEIDDVTRKTVDKALEWESSQTVSNSLLVEDGPHTGNTQQAQLIQNSVHNNQGEDMGSFFIFSSSPKGERTCVQTKAWKKEA</sequence>
<protein>
    <submittedName>
        <fullName evidence="2">Uncharacterized protein</fullName>
    </submittedName>
</protein>
<evidence type="ECO:0000256" key="1">
    <source>
        <dbReference type="SAM" id="MobiDB-lite"/>
    </source>
</evidence>
<comment type="caution">
    <text evidence="2">The sequence shown here is derived from an EMBL/GenBank/DDBJ whole genome shotgun (WGS) entry which is preliminary data.</text>
</comment>
<keyword evidence="3" id="KW-1185">Reference proteome</keyword>
<feature type="compositionally biased region" description="Polar residues" evidence="1">
    <location>
        <begin position="138"/>
        <end position="148"/>
    </location>
</feature>
<dbReference type="AlphaFoldDB" id="A0AAV5LHJ8"/>
<dbReference type="EMBL" id="BPVZ01000118">
    <property type="protein sequence ID" value="GKV36831.1"/>
    <property type="molecule type" value="Genomic_DNA"/>
</dbReference>
<organism evidence="2 3">
    <name type="scientific">Rubroshorea leprosula</name>
    <dbReference type="NCBI Taxonomy" id="152421"/>
    <lineage>
        <taxon>Eukaryota</taxon>
        <taxon>Viridiplantae</taxon>
        <taxon>Streptophyta</taxon>
        <taxon>Embryophyta</taxon>
        <taxon>Tracheophyta</taxon>
        <taxon>Spermatophyta</taxon>
        <taxon>Magnoliopsida</taxon>
        <taxon>eudicotyledons</taxon>
        <taxon>Gunneridae</taxon>
        <taxon>Pentapetalae</taxon>
        <taxon>rosids</taxon>
        <taxon>malvids</taxon>
        <taxon>Malvales</taxon>
        <taxon>Dipterocarpaceae</taxon>
        <taxon>Rubroshorea</taxon>
    </lineage>
</organism>
<dbReference type="Proteomes" id="UP001054252">
    <property type="component" value="Unassembled WGS sequence"/>
</dbReference>
<evidence type="ECO:0000313" key="3">
    <source>
        <dbReference type="Proteomes" id="UP001054252"/>
    </source>
</evidence>
<gene>
    <name evidence="2" type="ORF">SLEP1_g44922</name>
</gene>
<accession>A0AAV5LHJ8</accession>
<evidence type="ECO:0000313" key="2">
    <source>
        <dbReference type="EMBL" id="GKV36831.1"/>
    </source>
</evidence>
<name>A0AAV5LHJ8_9ROSI</name>
<proteinExistence type="predicted"/>
<feature type="region of interest" description="Disordered" evidence="1">
    <location>
        <begin position="138"/>
        <end position="157"/>
    </location>
</feature>